<dbReference type="AlphaFoldDB" id="G7KRY9"/>
<dbReference type="HOGENOM" id="CLU_2444227_0_0_1"/>
<reference evidence="2" key="3">
    <citation type="submission" date="2015-04" db="UniProtKB">
        <authorList>
            <consortium name="EnsemblPlants"/>
        </authorList>
    </citation>
    <scope>IDENTIFICATION</scope>
    <source>
        <strain evidence="2">cv. Jemalong A17</strain>
    </source>
</reference>
<sequence>MTCEATGYIVIAYRLKQNLEKNLQEFCLAVDGAGTSSFYSQMECVDSKASSMNDMLSFFNQMFMETSGIESTWNVFDQQLRKQIITSLQY</sequence>
<dbReference type="Proteomes" id="UP000002051">
    <property type="component" value="Unassembled WGS sequence"/>
</dbReference>
<reference evidence="1 3" key="2">
    <citation type="journal article" date="2014" name="BMC Genomics">
        <title>An improved genome release (version Mt4.0) for the model legume Medicago truncatula.</title>
        <authorList>
            <person name="Tang H."/>
            <person name="Krishnakumar V."/>
            <person name="Bidwell S."/>
            <person name="Rosen B."/>
            <person name="Chan A."/>
            <person name="Zhou S."/>
            <person name="Gentzbittel L."/>
            <person name="Childs K.L."/>
            <person name="Yandell M."/>
            <person name="Gundlach H."/>
            <person name="Mayer K.F."/>
            <person name="Schwartz D.C."/>
            <person name="Town C.D."/>
        </authorList>
    </citation>
    <scope>GENOME REANNOTATION</scope>
    <source>
        <strain evidence="2 3">cv. Jemalong A17</strain>
    </source>
</reference>
<proteinExistence type="predicted"/>
<dbReference type="EnsemblPlants" id="AES77793">
    <property type="protein sequence ID" value="AES77793"/>
    <property type="gene ID" value="MTR_7g017290"/>
</dbReference>
<protein>
    <submittedName>
        <fullName evidence="1 2">Uncharacterized protein</fullName>
    </submittedName>
</protein>
<dbReference type="Gene3D" id="1.20.1280.170">
    <property type="entry name" value="Exocyst complex component Exo70"/>
    <property type="match status" value="1"/>
</dbReference>
<organism evidence="1 3">
    <name type="scientific">Medicago truncatula</name>
    <name type="common">Barrel medic</name>
    <name type="synonym">Medicago tribuloides</name>
    <dbReference type="NCBI Taxonomy" id="3880"/>
    <lineage>
        <taxon>Eukaryota</taxon>
        <taxon>Viridiplantae</taxon>
        <taxon>Streptophyta</taxon>
        <taxon>Embryophyta</taxon>
        <taxon>Tracheophyta</taxon>
        <taxon>Spermatophyta</taxon>
        <taxon>Magnoliopsida</taxon>
        <taxon>eudicotyledons</taxon>
        <taxon>Gunneridae</taxon>
        <taxon>Pentapetalae</taxon>
        <taxon>rosids</taxon>
        <taxon>fabids</taxon>
        <taxon>Fabales</taxon>
        <taxon>Fabaceae</taxon>
        <taxon>Papilionoideae</taxon>
        <taxon>50 kb inversion clade</taxon>
        <taxon>NPAAA clade</taxon>
        <taxon>Hologalegina</taxon>
        <taxon>IRL clade</taxon>
        <taxon>Trifolieae</taxon>
        <taxon>Medicago</taxon>
    </lineage>
</organism>
<name>G7KRY9_MEDTR</name>
<evidence type="ECO:0000313" key="2">
    <source>
        <dbReference type="EnsemblPlants" id="AES77793"/>
    </source>
</evidence>
<evidence type="ECO:0000313" key="3">
    <source>
        <dbReference type="Proteomes" id="UP000002051"/>
    </source>
</evidence>
<evidence type="ECO:0000313" key="1">
    <source>
        <dbReference type="EMBL" id="AES77793.1"/>
    </source>
</evidence>
<accession>G7KRY9</accession>
<gene>
    <name evidence="1" type="ordered locus">MTR_7g017290</name>
</gene>
<dbReference type="EMBL" id="CM001223">
    <property type="protein sequence ID" value="AES77793.1"/>
    <property type="molecule type" value="Genomic_DNA"/>
</dbReference>
<reference evidence="1 3" key="1">
    <citation type="journal article" date="2011" name="Nature">
        <title>The Medicago genome provides insight into the evolution of rhizobial symbioses.</title>
        <authorList>
            <person name="Young N.D."/>
            <person name="Debelle F."/>
            <person name="Oldroyd G.E."/>
            <person name="Geurts R."/>
            <person name="Cannon S.B."/>
            <person name="Udvardi M.K."/>
            <person name="Benedito V.A."/>
            <person name="Mayer K.F."/>
            <person name="Gouzy J."/>
            <person name="Schoof H."/>
            <person name="Van de Peer Y."/>
            <person name="Proost S."/>
            <person name="Cook D.R."/>
            <person name="Meyers B.C."/>
            <person name="Spannagl M."/>
            <person name="Cheung F."/>
            <person name="De Mita S."/>
            <person name="Krishnakumar V."/>
            <person name="Gundlach H."/>
            <person name="Zhou S."/>
            <person name="Mudge J."/>
            <person name="Bharti A.K."/>
            <person name="Murray J.D."/>
            <person name="Naoumkina M.A."/>
            <person name="Rosen B."/>
            <person name="Silverstein K.A."/>
            <person name="Tang H."/>
            <person name="Rombauts S."/>
            <person name="Zhao P.X."/>
            <person name="Zhou P."/>
            <person name="Barbe V."/>
            <person name="Bardou P."/>
            <person name="Bechner M."/>
            <person name="Bellec A."/>
            <person name="Berger A."/>
            <person name="Berges H."/>
            <person name="Bidwell S."/>
            <person name="Bisseling T."/>
            <person name="Choisne N."/>
            <person name="Couloux A."/>
            <person name="Denny R."/>
            <person name="Deshpande S."/>
            <person name="Dai X."/>
            <person name="Doyle J.J."/>
            <person name="Dudez A.M."/>
            <person name="Farmer A.D."/>
            <person name="Fouteau S."/>
            <person name="Franken C."/>
            <person name="Gibelin C."/>
            <person name="Gish J."/>
            <person name="Goldstein S."/>
            <person name="Gonzalez A.J."/>
            <person name="Green P.J."/>
            <person name="Hallab A."/>
            <person name="Hartog M."/>
            <person name="Hua A."/>
            <person name="Humphray S.J."/>
            <person name="Jeong D.H."/>
            <person name="Jing Y."/>
            <person name="Jocker A."/>
            <person name="Kenton S.M."/>
            <person name="Kim D.J."/>
            <person name="Klee K."/>
            <person name="Lai H."/>
            <person name="Lang C."/>
            <person name="Lin S."/>
            <person name="Macmil S.L."/>
            <person name="Magdelenat G."/>
            <person name="Matthews L."/>
            <person name="McCorrison J."/>
            <person name="Monaghan E.L."/>
            <person name="Mun J.H."/>
            <person name="Najar F.Z."/>
            <person name="Nicholson C."/>
            <person name="Noirot C."/>
            <person name="O'Bleness M."/>
            <person name="Paule C.R."/>
            <person name="Poulain J."/>
            <person name="Prion F."/>
            <person name="Qin B."/>
            <person name="Qu C."/>
            <person name="Retzel E.F."/>
            <person name="Riddle C."/>
            <person name="Sallet E."/>
            <person name="Samain S."/>
            <person name="Samson N."/>
            <person name="Sanders I."/>
            <person name="Saurat O."/>
            <person name="Scarpelli C."/>
            <person name="Schiex T."/>
            <person name="Segurens B."/>
            <person name="Severin A.J."/>
            <person name="Sherrier D.J."/>
            <person name="Shi R."/>
            <person name="Sims S."/>
            <person name="Singer S.R."/>
            <person name="Sinharoy S."/>
            <person name="Sterck L."/>
            <person name="Viollet A."/>
            <person name="Wang B.B."/>
            <person name="Wang K."/>
            <person name="Wang M."/>
            <person name="Wang X."/>
            <person name="Warfsmann J."/>
            <person name="Weissenbach J."/>
            <person name="White D.D."/>
            <person name="White J.D."/>
            <person name="Wiley G.B."/>
            <person name="Wincker P."/>
            <person name="Xing Y."/>
            <person name="Yang L."/>
            <person name="Yao Z."/>
            <person name="Ying F."/>
            <person name="Zhai J."/>
            <person name="Zhou L."/>
            <person name="Zuber A."/>
            <person name="Denarie J."/>
            <person name="Dixon R.A."/>
            <person name="May G.D."/>
            <person name="Schwartz D.C."/>
            <person name="Rogers J."/>
            <person name="Quetier F."/>
            <person name="Town C.D."/>
            <person name="Roe B.A."/>
        </authorList>
    </citation>
    <scope>NUCLEOTIDE SEQUENCE [LARGE SCALE GENOMIC DNA]</scope>
    <source>
        <strain evidence="1">A17</strain>
        <strain evidence="2 3">cv. Jemalong A17</strain>
    </source>
</reference>
<dbReference type="PaxDb" id="3880-AES77793"/>
<keyword evidence="3" id="KW-1185">Reference proteome</keyword>